<feature type="domain" description="DR2241 4Fe-4S iron-sulfur cluster binding" evidence="2">
    <location>
        <begin position="108"/>
        <end position="184"/>
    </location>
</feature>
<name>A0ABD5ZVP4_9EURY</name>
<reference evidence="4 5" key="1">
    <citation type="journal article" date="2019" name="Int. J. Syst. Evol. Microbiol.">
        <title>The Global Catalogue of Microorganisms (GCM) 10K type strain sequencing project: providing services to taxonomists for standard genome sequencing and annotation.</title>
        <authorList>
            <consortium name="The Broad Institute Genomics Platform"/>
            <consortium name="The Broad Institute Genome Sequencing Center for Infectious Disease"/>
            <person name="Wu L."/>
            <person name="Ma J."/>
        </authorList>
    </citation>
    <scope>NUCLEOTIDE SEQUENCE [LARGE SCALE GENOMIC DNA]</scope>
    <source>
        <strain evidence="4 5">GX21</strain>
    </source>
</reference>
<feature type="region of interest" description="Disordered" evidence="1">
    <location>
        <begin position="185"/>
        <end position="230"/>
    </location>
</feature>
<proteinExistence type="predicted"/>
<gene>
    <name evidence="4" type="ORF">ACFQKE_03325</name>
</gene>
<feature type="domain" description="DR2241 stabilising" evidence="3">
    <location>
        <begin position="14"/>
        <end position="105"/>
    </location>
</feature>
<dbReference type="Pfam" id="PF18009">
    <property type="entry name" value="Fer4_23"/>
    <property type="match status" value="1"/>
</dbReference>
<evidence type="ECO:0000256" key="1">
    <source>
        <dbReference type="SAM" id="MobiDB-lite"/>
    </source>
</evidence>
<dbReference type="Gene3D" id="3.30.1360.190">
    <property type="match status" value="1"/>
</dbReference>
<protein>
    <submittedName>
        <fullName evidence="4">DR2241 family protein</fullName>
    </submittedName>
</protein>
<dbReference type="InterPro" id="IPR041181">
    <property type="entry name" value="DR2241_middle"/>
</dbReference>
<feature type="compositionally biased region" description="Basic residues" evidence="1">
    <location>
        <begin position="215"/>
        <end position="230"/>
    </location>
</feature>
<dbReference type="Proteomes" id="UP001596434">
    <property type="component" value="Unassembled WGS sequence"/>
</dbReference>
<dbReference type="Gene3D" id="3.30.70.2320">
    <property type="match status" value="1"/>
</dbReference>
<comment type="caution">
    <text evidence="4">The sequence shown here is derived from an EMBL/GenBank/DDBJ whole genome shotgun (WGS) entry which is preliminary data.</text>
</comment>
<keyword evidence="5" id="KW-1185">Reference proteome</keyword>
<dbReference type="Pfam" id="PF18069">
    <property type="entry name" value="DR2241"/>
    <property type="match status" value="1"/>
</dbReference>
<dbReference type="InterPro" id="IPR041346">
    <property type="entry name" value="DR2241_Fer4"/>
</dbReference>
<evidence type="ECO:0000259" key="2">
    <source>
        <dbReference type="Pfam" id="PF18009"/>
    </source>
</evidence>
<dbReference type="EMBL" id="JBHTAT010000001">
    <property type="protein sequence ID" value="MFC7254339.1"/>
    <property type="molecule type" value="Genomic_DNA"/>
</dbReference>
<evidence type="ECO:0000313" key="5">
    <source>
        <dbReference type="Proteomes" id="UP001596434"/>
    </source>
</evidence>
<organism evidence="4 5">
    <name type="scientific">Haloplanus litoreus</name>
    <dbReference type="NCBI Taxonomy" id="767515"/>
    <lineage>
        <taxon>Archaea</taxon>
        <taxon>Methanobacteriati</taxon>
        <taxon>Methanobacteriota</taxon>
        <taxon>Stenosarchaea group</taxon>
        <taxon>Halobacteria</taxon>
        <taxon>Halobacteriales</taxon>
        <taxon>Haloferacaceae</taxon>
        <taxon>Haloplanus</taxon>
    </lineage>
</organism>
<dbReference type="RefSeq" id="WP_379706451.1">
    <property type="nucleotide sequence ID" value="NZ_JBHTAT010000001.1"/>
</dbReference>
<evidence type="ECO:0000259" key="3">
    <source>
        <dbReference type="Pfam" id="PF18069"/>
    </source>
</evidence>
<evidence type="ECO:0000313" key="4">
    <source>
        <dbReference type="EMBL" id="MFC7254339.1"/>
    </source>
</evidence>
<dbReference type="GeneID" id="96952650"/>
<sequence>MSWLDAAPADGDRRAREWGDLLVAVDGEGGYELRHRADRGSRRTTLDDRDPATARGFVRRDDDGRYRPFAGERSLPTGWVVAGLDDRALLRAVAAVYPAAVEEWADDASSVPYREVAARQTGIYERISTLSREELIDVTGAVCGNCAKRREWDETGDDTLPVDRGEGTLPCREPCSFLVAAAREVLVDEPPDEQPPEQPAADVPPGDLTDPANRYRVRYRRARGTPPTHR</sequence>
<dbReference type="AlphaFoldDB" id="A0ABD5ZVP4"/>
<accession>A0ABD5ZVP4</accession>